<evidence type="ECO:0000256" key="1">
    <source>
        <dbReference type="SAM" id="SignalP"/>
    </source>
</evidence>
<dbReference type="GO" id="GO:0016540">
    <property type="term" value="P:protein autoprocessing"/>
    <property type="evidence" value="ECO:0007669"/>
    <property type="project" value="InterPro"/>
</dbReference>
<dbReference type="RefSeq" id="WP_119756132.1">
    <property type="nucleotide sequence ID" value="NZ_CP032382.1"/>
</dbReference>
<organism evidence="3 4">
    <name type="scientific">Chryseolinea soli</name>
    <dbReference type="NCBI Taxonomy" id="2321403"/>
    <lineage>
        <taxon>Bacteria</taxon>
        <taxon>Pseudomonadati</taxon>
        <taxon>Bacteroidota</taxon>
        <taxon>Cytophagia</taxon>
        <taxon>Cytophagales</taxon>
        <taxon>Fulvivirgaceae</taxon>
        <taxon>Chryseolinea</taxon>
    </lineage>
</organism>
<sequence length="333" mass="37561">MNRKFAIALACMFVLAIGLKAQDVVKPRPLTMAEYEKAKTFVIKDLDNETYVKFENTYILDRYELRKPYFITGDDGLKKRMDLYKLLAKEGMQELGLVIFYTNEKGTQYKACLPNFTADAKVWEKYFEDIHAIDKLEQNFVLKLSYVLSKEVGYQLYKAQNQGKDLSKESATYGNDICFPGDQQVTLANGTRKTLASLKRGDEVLTVNPLTKATSVIKVNTLVEHEAKNYAITQLVLQRADKRMTPLGSEIVLSTRTLEATPNHPVQTHTGTTKMGDVRENDTVLCLNKASGDYEPFTVISKKEYAGGVQKVYNIIAGDGTPFLMNDVMVLQK</sequence>
<name>A0A385SPE1_9BACT</name>
<protein>
    <recommendedName>
        <fullName evidence="2">Hint domain-containing protein</fullName>
    </recommendedName>
</protein>
<dbReference type="KEGG" id="chk:D4L85_20890"/>
<dbReference type="InterPro" id="IPR036844">
    <property type="entry name" value="Hint_dom_sf"/>
</dbReference>
<feature type="chain" id="PRO_5017456678" description="Hint domain-containing protein" evidence="1">
    <location>
        <begin position="22"/>
        <end position="333"/>
    </location>
</feature>
<dbReference type="OrthoDB" id="645009at2"/>
<dbReference type="GO" id="GO:0016539">
    <property type="term" value="P:intein-mediated protein splicing"/>
    <property type="evidence" value="ECO:0007669"/>
    <property type="project" value="InterPro"/>
</dbReference>
<dbReference type="Proteomes" id="UP000266183">
    <property type="component" value="Chromosome"/>
</dbReference>
<reference evidence="4" key="1">
    <citation type="submission" date="2018-09" db="EMBL/GenBank/DDBJ databases">
        <title>Chryseolinea sp. KIS68-18 isolated from soil.</title>
        <authorList>
            <person name="Weon H.-Y."/>
            <person name="Kwon S.-W."/>
            <person name="Lee S.A."/>
        </authorList>
    </citation>
    <scope>NUCLEOTIDE SEQUENCE [LARGE SCALE GENOMIC DNA]</scope>
    <source>
        <strain evidence="4">KIS68-18</strain>
    </source>
</reference>
<dbReference type="PROSITE" id="PS50817">
    <property type="entry name" value="INTEIN_N_TER"/>
    <property type="match status" value="1"/>
</dbReference>
<evidence type="ECO:0000313" key="4">
    <source>
        <dbReference type="Proteomes" id="UP000266183"/>
    </source>
</evidence>
<dbReference type="InterPro" id="IPR003587">
    <property type="entry name" value="Hint_dom_N"/>
</dbReference>
<keyword evidence="1" id="KW-0732">Signal</keyword>
<proteinExistence type="predicted"/>
<accession>A0A385SPE1</accession>
<dbReference type="SMART" id="SM00306">
    <property type="entry name" value="HintN"/>
    <property type="match status" value="1"/>
</dbReference>
<dbReference type="AlphaFoldDB" id="A0A385SPE1"/>
<evidence type="ECO:0000259" key="2">
    <source>
        <dbReference type="SMART" id="SM00306"/>
    </source>
</evidence>
<feature type="signal peptide" evidence="1">
    <location>
        <begin position="1"/>
        <end position="21"/>
    </location>
</feature>
<dbReference type="Pfam" id="PF01079">
    <property type="entry name" value="Hint"/>
    <property type="match status" value="1"/>
</dbReference>
<dbReference type="SUPFAM" id="SSF51294">
    <property type="entry name" value="Hedgehog/intein (Hint) domain"/>
    <property type="match status" value="1"/>
</dbReference>
<evidence type="ECO:0000313" key="3">
    <source>
        <dbReference type="EMBL" id="AYB32884.1"/>
    </source>
</evidence>
<dbReference type="Gene3D" id="2.170.16.10">
    <property type="entry name" value="Hedgehog/Intein (Hint) domain"/>
    <property type="match status" value="1"/>
</dbReference>
<dbReference type="EMBL" id="CP032382">
    <property type="protein sequence ID" value="AYB32884.1"/>
    <property type="molecule type" value="Genomic_DNA"/>
</dbReference>
<dbReference type="InterPro" id="IPR006141">
    <property type="entry name" value="Intein_N"/>
</dbReference>
<gene>
    <name evidence="3" type="ORF">D4L85_20890</name>
</gene>
<dbReference type="CDD" id="cd00081">
    <property type="entry name" value="Hint"/>
    <property type="match status" value="1"/>
</dbReference>
<feature type="domain" description="Hint" evidence="2">
    <location>
        <begin position="176"/>
        <end position="288"/>
    </location>
</feature>
<keyword evidence="4" id="KW-1185">Reference proteome</keyword>
<dbReference type="InterPro" id="IPR001767">
    <property type="entry name" value="Hedgehog_Hint"/>
</dbReference>